<keyword evidence="2" id="KW-0479">Metal-binding</keyword>
<dbReference type="PROSITE" id="PS51318">
    <property type="entry name" value="TAT"/>
    <property type="match status" value="1"/>
</dbReference>
<dbReference type="Gene3D" id="3.60.15.10">
    <property type="entry name" value="Ribonuclease Z/Hydroxyacylglutathione hydrolase-like"/>
    <property type="match status" value="1"/>
</dbReference>
<dbReference type="PANTHER" id="PTHR42978">
    <property type="entry name" value="QUORUM-QUENCHING LACTONASE YTNP-RELATED-RELATED"/>
    <property type="match status" value="1"/>
</dbReference>
<dbReference type="SMART" id="SM00849">
    <property type="entry name" value="Lactamase_B"/>
    <property type="match status" value="1"/>
</dbReference>
<evidence type="ECO:0000313" key="7">
    <source>
        <dbReference type="EMBL" id="MDA5094723.1"/>
    </source>
</evidence>
<dbReference type="InterPro" id="IPR051013">
    <property type="entry name" value="MBL_superfamily_lactonases"/>
</dbReference>
<comment type="similarity">
    <text evidence="1">Belongs to the metallo-beta-lactamase superfamily.</text>
</comment>
<dbReference type="PANTHER" id="PTHR42978:SF6">
    <property type="entry name" value="QUORUM-QUENCHING LACTONASE YTNP-RELATED"/>
    <property type="match status" value="1"/>
</dbReference>
<dbReference type="Pfam" id="PF00753">
    <property type="entry name" value="Lactamase_B"/>
    <property type="match status" value="1"/>
</dbReference>
<dbReference type="InterPro" id="IPR036866">
    <property type="entry name" value="RibonucZ/Hydroxyglut_hydro"/>
</dbReference>
<proteinExistence type="inferred from homology"/>
<feature type="signal peptide" evidence="5">
    <location>
        <begin position="1"/>
        <end position="34"/>
    </location>
</feature>
<evidence type="ECO:0000256" key="4">
    <source>
        <dbReference type="ARBA" id="ARBA00022833"/>
    </source>
</evidence>
<reference evidence="7 8" key="1">
    <citation type="submission" date="2023-01" db="EMBL/GenBank/DDBJ databases">
        <authorList>
            <person name="Yoon J.-W."/>
        </authorList>
    </citation>
    <scope>NUCLEOTIDE SEQUENCE [LARGE SCALE GENOMIC DNA]</scope>
    <source>
        <strain evidence="7 8">KMU-50</strain>
    </source>
</reference>
<name>A0ABT4W2H5_9RHOB</name>
<evidence type="ECO:0000256" key="1">
    <source>
        <dbReference type="ARBA" id="ARBA00007749"/>
    </source>
</evidence>
<evidence type="ECO:0000256" key="5">
    <source>
        <dbReference type="SAM" id="SignalP"/>
    </source>
</evidence>
<keyword evidence="4" id="KW-0862">Zinc</keyword>
<feature type="chain" id="PRO_5047137288" evidence="5">
    <location>
        <begin position="35"/>
        <end position="326"/>
    </location>
</feature>
<keyword evidence="8" id="KW-1185">Reference proteome</keyword>
<accession>A0ABT4W2H5</accession>
<dbReference type="EMBL" id="JAQIIO010000005">
    <property type="protein sequence ID" value="MDA5094723.1"/>
    <property type="molecule type" value="Genomic_DNA"/>
</dbReference>
<gene>
    <name evidence="7" type="ORF">O2N63_11575</name>
</gene>
<organism evidence="7 8">
    <name type="scientific">Aliiroseovarius salicola</name>
    <dbReference type="NCBI Taxonomy" id="3009082"/>
    <lineage>
        <taxon>Bacteria</taxon>
        <taxon>Pseudomonadati</taxon>
        <taxon>Pseudomonadota</taxon>
        <taxon>Alphaproteobacteria</taxon>
        <taxon>Rhodobacterales</taxon>
        <taxon>Paracoccaceae</taxon>
        <taxon>Aliiroseovarius</taxon>
    </lineage>
</organism>
<dbReference type="InterPro" id="IPR006311">
    <property type="entry name" value="TAT_signal"/>
</dbReference>
<sequence length="326" mass="35735">MSLIKPTPPSFKRRDLLRMAAMAPAFAMPATARAMLGAPTDGNPAHFSFTLGQAKITIVSDGYFTLPFGGQAMNAPEEEKLAFMAAHYIDPEIGYSHTNHMYIELGEAKVLVDVGSGNRWLGTAGRLMENLETAGIDPFGITHVAITHAHPDHIWGIRDDFDEPLIPDAEYVMGEAEHSHWTQDDLVNRVAPEEQQFVLGAVNSINAEGVEWTLASNDHEVAPGIRLIDTPGHTPGHMSVIVESDGQQLIALGDCMTHAILNFAHPEWYSGRDTDGEMTGATRRRLLDMAATDRIAVLGYHFPFPGVGHVARDGDAYRFIPALWQF</sequence>
<dbReference type="CDD" id="cd07720">
    <property type="entry name" value="OPHC2-like_MBL-fold"/>
    <property type="match status" value="1"/>
</dbReference>
<evidence type="ECO:0000256" key="3">
    <source>
        <dbReference type="ARBA" id="ARBA00022801"/>
    </source>
</evidence>
<evidence type="ECO:0000313" key="8">
    <source>
        <dbReference type="Proteomes" id="UP001528040"/>
    </source>
</evidence>
<comment type="caution">
    <text evidence="7">The sequence shown here is derived from an EMBL/GenBank/DDBJ whole genome shotgun (WGS) entry which is preliminary data.</text>
</comment>
<keyword evidence="3" id="KW-0378">Hydrolase</keyword>
<evidence type="ECO:0000259" key="6">
    <source>
        <dbReference type="SMART" id="SM00849"/>
    </source>
</evidence>
<protein>
    <submittedName>
        <fullName evidence="7">MBL fold metallo-hydrolase</fullName>
    </submittedName>
</protein>
<feature type="domain" description="Metallo-beta-lactamase" evidence="6">
    <location>
        <begin position="97"/>
        <end position="301"/>
    </location>
</feature>
<dbReference type="SUPFAM" id="SSF56281">
    <property type="entry name" value="Metallo-hydrolase/oxidoreductase"/>
    <property type="match status" value="1"/>
</dbReference>
<dbReference type="Proteomes" id="UP001528040">
    <property type="component" value="Unassembled WGS sequence"/>
</dbReference>
<dbReference type="RefSeq" id="WP_271054427.1">
    <property type="nucleotide sequence ID" value="NZ_JAQIIO010000005.1"/>
</dbReference>
<evidence type="ECO:0000256" key="2">
    <source>
        <dbReference type="ARBA" id="ARBA00022723"/>
    </source>
</evidence>
<dbReference type="InterPro" id="IPR001279">
    <property type="entry name" value="Metallo-B-lactamas"/>
</dbReference>
<keyword evidence="5" id="KW-0732">Signal</keyword>